<keyword evidence="2" id="KW-0521">NADP</keyword>
<evidence type="ECO:0000313" key="7">
    <source>
        <dbReference type="Proteomes" id="UP000320333"/>
    </source>
</evidence>
<dbReference type="AlphaFoldDB" id="A0A507F0Q3"/>
<dbReference type="Gene3D" id="3.40.50.720">
    <property type="entry name" value="NAD(P)-binding Rossmann-like Domain"/>
    <property type="match status" value="1"/>
</dbReference>
<name>A0A507F0Q3_9FUNG</name>
<comment type="similarity">
    <text evidence="1 5">Belongs to the short-chain dehydrogenases/reductases (SDR) family.</text>
</comment>
<dbReference type="PROSITE" id="PS00061">
    <property type="entry name" value="ADH_SHORT"/>
    <property type="match status" value="1"/>
</dbReference>
<evidence type="ECO:0000256" key="2">
    <source>
        <dbReference type="ARBA" id="ARBA00022857"/>
    </source>
</evidence>
<dbReference type="SUPFAM" id="SSF52075">
    <property type="entry name" value="Outer arm dynein light chain 1"/>
    <property type="match status" value="1"/>
</dbReference>
<proteinExistence type="inferred from homology"/>
<evidence type="ECO:0000256" key="3">
    <source>
        <dbReference type="ARBA" id="ARBA00023002"/>
    </source>
</evidence>
<gene>
    <name evidence="6" type="ORF">CcCBS67573_g06796</name>
</gene>
<evidence type="ECO:0000256" key="4">
    <source>
        <dbReference type="ARBA" id="ARBA00037096"/>
    </source>
</evidence>
<comment type="caution">
    <text evidence="6">The sequence shown here is derived from an EMBL/GenBank/DDBJ whole genome shotgun (WGS) entry which is preliminary data.</text>
</comment>
<dbReference type="Gene3D" id="3.80.10.10">
    <property type="entry name" value="Ribonuclease Inhibitor"/>
    <property type="match status" value="1"/>
</dbReference>
<sequence length="495" mass="54300">MRTDESNPGKKKNARVQDLTHDFVFGFFKSLRLVDKGIGVVDEASKKFRNLKELSLTGNLIHEFDAQNLTQDLQVLHLNANKLLTCPDVSSLTSLLHLGIGFNSIDSILNFTPSKTLMSLDLSGNDLCDLVETANVLESIPNLQILALLRNPLYFIESYRKSIVAKLPKLTVLDDINVSVNERSSTATPSDQSPIVSPSPIVSEILNFLLNIRRTSVFDARGKTVVITGASSGIGEALAYQYASLGAKLVLCARREKQLADVAVKCRDLGAEEPVCEVVDVTNEAEWKAVVQRTGNTLGIDLIILNAGVSMGEFANQFTDVATFDAIMKINYLAFVSGIVHSLPFLKKSRNPNNRGKVVGISSILGIAGGPTRTGYCASKFAMKGFMDAIRIEEPGLDFVMIYPGAVKTEINDTRIGNVGHLDLDARGLMTAREAAEIIVDTVRRGGSAAARDEVFSLQGKLLWFIKDWFPLTRDLIFNLQFRKMMKKEGGKKKE</sequence>
<dbReference type="GO" id="GO:0016491">
    <property type="term" value="F:oxidoreductase activity"/>
    <property type="evidence" value="ECO:0007669"/>
    <property type="project" value="UniProtKB-KW"/>
</dbReference>
<dbReference type="OrthoDB" id="1933717at2759"/>
<dbReference type="PRINTS" id="PR00080">
    <property type="entry name" value="SDRFAMILY"/>
</dbReference>
<accession>A0A507F0Q3</accession>
<dbReference type="EMBL" id="QEAP01000309">
    <property type="protein sequence ID" value="TPX69694.1"/>
    <property type="molecule type" value="Genomic_DNA"/>
</dbReference>
<dbReference type="InterPro" id="IPR002347">
    <property type="entry name" value="SDR_fam"/>
</dbReference>
<dbReference type="PANTHER" id="PTHR44196:SF1">
    <property type="entry name" value="DEHYDROGENASE_REDUCTASE SDR FAMILY MEMBER 7B"/>
    <property type="match status" value="1"/>
</dbReference>
<keyword evidence="3" id="KW-0560">Oxidoreductase</keyword>
<dbReference type="GO" id="GO:0016020">
    <property type="term" value="C:membrane"/>
    <property type="evidence" value="ECO:0007669"/>
    <property type="project" value="TreeGrafter"/>
</dbReference>
<reference evidence="6 7" key="1">
    <citation type="journal article" date="2019" name="Sci. Rep.">
        <title>Comparative genomics of chytrid fungi reveal insights into the obligate biotrophic and pathogenic lifestyle of Synchytrium endobioticum.</title>
        <authorList>
            <person name="van de Vossenberg B.T.L.H."/>
            <person name="Warris S."/>
            <person name="Nguyen H.D.T."/>
            <person name="van Gent-Pelzer M.P.E."/>
            <person name="Joly D.L."/>
            <person name="van de Geest H.C."/>
            <person name="Bonants P.J.M."/>
            <person name="Smith D.S."/>
            <person name="Levesque C.A."/>
            <person name="van der Lee T.A.J."/>
        </authorList>
    </citation>
    <scope>NUCLEOTIDE SEQUENCE [LARGE SCALE GENOMIC DNA]</scope>
    <source>
        <strain evidence="6 7">CBS 675.73</strain>
    </source>
</reference>
<evidence type="ECO:0000256" key="1">
    <source>
        <dbReference type="ARBA" id="ARBA00006484"/>
    </source>
</evidence>
<dbReference type="STRING" id="246404.A0A507F0Q3"/>
<dbReference type="Pfam" id="PF00106">
    <property type="entry name" value="adh_short"/>
    <property type="match status" value="1"/>
</dbReference>
<keyword evidence="7" id="KW-1185">Reference proteome</keyword>
<dbReference type="PANTHER" id="PTHR44196">
    <property type="entry name" value="DEHYDROGENASE/REDUCTASE SDR FAMILY MEMBER 7B"/>
    <property type="match status" value="1"/>
</dbReference>
<comment type="function">
    <text evidence="4">Putative oxidoreductase.</text>
</comment>
<organism evidence="6 7">
    <name type="scientific">Chytriomyces confervae</name>
    <dbReference type="NCBI Taxonomy" id="246404"/>
    <lineage>
        <taxon>Eukaryota</taxon>
        <taxon>Fungi</taxon>
        <taxon>Fungi incertae sedis</taxon>
        <taxon>Chytridiomycota</taxon>
        <taxon>Chytridiomycota incertae sedis</taxon>
        <taxon>Chytridiomycetes</taxon>
        <taxon>Chytridiales</taxon>
        <taxon>Chytriomycetaceae</taxon>
        <taxon>Chytriomyces</taxon>
    </lineage>
</organism>
<dbReference type="Proteomes" id="UP000320333">
    <property type="component" value="Unassembled WGS sequence"/>
</dbReference>
<dbReference type="InterPro" id="IPR036291">
    <property type="entry name" value="NAD(P)-bd_dom_sf"/>
</dbReference>
<dbReference type="SUPFAM" id="SSF51735">
    <property type="entry name" value="NAD(P)-binding Rossmann-fold domains"/>
    <property type="match status" value="1"/>
</dbReference>
<dbReference type="InterPro" id="IPR032675">
    <property type="entry name" value="LRR_dom_sf"/>
</dbReference>
<protein>
    <submittedName>
        <fullName evidence="6">Uncharacterized protein</fullName>
    </submittedName>
</protein>
<dbReference type="PRINTS" id="PR00081">
    <property type="entry name" value="GDHRDH"/>
</dbReference>
<dbReference type="InterPro" id="IPR020904">
    <property type="entry name" value="Sc_DH/Rdtase_CS"/>
</dbReference>
<evidence type="ECO:0000256" key="5">
    <source>
        <dbReference type="RuleBase" id="RU000363"/>
    </source>
</evidence>
<evidence type="ECO:0000313" key="6">
    <source>
        <dbReference type="EMBL" id="TPX69694.1"/>
    </source>
</evidence>